<feature type="modified residue" description="4-aspartylphosphate" evidence="3">
    <location>
        <position position="56"/>
    </location>
</feature>
<dbReference type="PROSITE" id="PS50110">
    <property type="entry name" value="RESPONSE_REGULATORY"/>
    <property type="match status" value="2"/>
</dbReference>
<feature type="domain" description="GGDEF" evidence="7">
    <location>
        <begin position="750"/>
        <end position="879"/>
    </location>
</feature>
<dbReference type="Gene3D" id="3.40.50.2300">
    <property type="match status" value="2"/>
</dbReference>
<dbReference type="Pfam" id="PF08447">
    <property type="entry name" value="PAS_3"/>
    <property type="match status" value="1"/>
</dbReference>
<evidence type="ECO:0000259" key="6">
    <source>
        <dbReference type="PROSITE" id="PS50883"/>
    </source>
</evidence>
<dbReference type="GO" id="GO:0000160">
    <property type="term" value="P:phosphorelay signal transduction system"/>
    <property type="evidence" value="ECO:0007669"/>
    <property type="project" value="InterPro"/>
</dbReference>
<dbReference type="Gene3D" id="3.30.450.20">
    <property type="entry name" value="PAS domain"/>
    <property type="match status" value="1"/>
</dbReference>
<dbReference type="Pfam" id="PF00563">
    <property type="entry name" value="EAL"/>
    <property type="match status" value="1"/>
</dbReference>
<evidence type="ECO:0000259" key="4">
    <source>
        <dbReference type="PROSITE" id="PS50110"/>
    </source>
</evidence>
<evidence type="ECO:0000259" key="7">
    <source>
        <dbReference type="PROSITE" id="PS50887"/>
    </source>
</evidence>
<evidence type="ECO:0000313" key="8">
    <source>
        <dbReference type="EMBL" id="MBC8530316.1"/>
    </source>
</evidence>
<protein>
    <recommendedName>
        <fullName evidence="1">Stage 0 sporulation protein A homolog</fullName>
    </recommendedName>
</protein>
<dbReference type="SUPFAM" id="SSF55785">
    <property type="entry name" value="PYP-like sensor domain (PAS domain)"/>
    <property type="match status" value="1"/>
</dbReference>
<feature type="domain" description="Response regulatory" evidence="4">
    <location>
        <begin position="6"/>
        <end position="123"/>
    </location>
</feature>
<feature type="domain" description="Response regulatory" evidence="4">
    <location>
        <begin position="581"/>
        <end position="697"/>
    </location>
</feature>
<organism evidence="8 9">
    <name type="scientific">Gehongia tenuis</name>
    <dbReference type="NCBI Taxonomy" id="2763655"/>
    <lineage>
        <taxon>Bacteria</taxon>
        <taxon>Bacillati</taxon>
        <taxon>Bacillota</taxon>
        <taxon>Clostridia</taxon>
        <taxon>Christensenellales</taxon>
        <taxon>Christensenellaceae</taxon>
        <taxon>Gehongia</taxon>
    </lineage>
</organism>
<dbReference type="RefSeq" id="WP_249314213.1">
    <property type="nucleotide sequence ID" value="NZ_JACRSR010000001.1"/>
</dbReference>
<dbReference type="SMART" id="SM00267">
    <property type="entry name" value="GGDEF"/>
    <property type="match status" value="2"/>
</dbReference>
<dbReference type="PROSITE" id="PS50887">
    <property type="entry name" value="GGDEF"/>
    <property type="match status" value="2"/>
</dbReference>
<evidence type="ECO:0000313" key="9">
    <source>
        <dbReference type="Proteomes" id="UP000623172"/>
    </source>
</evidence>
<dbReference type="SUPFAM" id="SSF52172">
    <property type="entry name" value="CheY-like"/>
    <property type="match status" value="2"/>
</dbReference>
<dbReference type="InterPro" id="IPR035919">
    <property type="entry name" value="EAL_sf"/>
</dbReference>
<dbReference type="SUPFAM" id="SSF55073">
    <property type="entry name" value="Nucleotide cyclase"/>
    <property type="match status" value="2"/>
</dbReference>
<dbReference type="InterPro" id="IPR001789">
    <property type="entry name" value="Sig_transdc_resp-reg_receiver"/>
</dbReference>
<dbReference type="PROSITE" id="PS50112">
    <property type="entry name" value="PAS"/>
    <property type="match status" value="1"/>
</dbReference>
<dbReference type="AlphaFoldDB" id="A0A926HPL7"/>
<dbReference type="InterPro" id="IPR052155">
    <property type="entry name" value="Biofilm_reg_signaling"/>
</dbReference>
<dbReference type="Proteomes" id="UP000623172">
    <property type="component" value="Unassembled WGS sequence"/>
</dbReference>
<dbReference type="InterPro" id="IPR029787">
    <property type="entry name" value="Nucleotide_cyclase"/>
</dbReference>
<evidence type="ECO:0000256" key="2">
    <source>
        <dbReference type="ARBA" id="ARBA00024867"/>
    </source>
</evidence>
<feature type="domain" description="PAS" evidence="5">
    <location>
        <begin position="1009"/>
        <end position="1084"/>
    </location>
</feature>
<feature type="domain" description="GGDEF" evidence="7">
    <location>
        <begin position="163"/>
        <end position="291"/>
    </location>
</feature>
<dbReference type="InterPro" id="IPR043128">
    <property type="entry name" value="Rev_trsase/Diguanyl_cyclase"/>
</dbReference>
<dbReference type="Pfam" id="PF00990">
    <property type="entry name" value="GGDEF"/>
    <property type="match status" value="2"/>
</dbReference>
<dbReference type="NCBIfam" id="TIGR00254">
    <property type="entry name" value="GGDEF"/>
    <property type="match status" value="2"/>
</dbReference>
<name>A0A926HPL7_9FIRM</name>
<keyword evidence="3" id="KW-0597">Phosphoprotein</keyword>
<comment type="caution">
    <text evidence="8">The sequence shown here is derived from an EMBL/GenBank/DDBJ whole genome shotgun (WGS) entry which is preliminary data.</text>
</comment>
<dbReference type="SMART" id="SM00091">
    <property type="entry name" value="PAS"/>
    <property type="match status" value="2"/>
</dbReference>
<dbReference type="CDD" id="cd00130">
    <property type="entry name" value="PAS"/>
    <property type="match status" value="1"/>
</dbReference>
<dbReference type="InterPro" id="IPR001633">
    <property type="entry name" value="EAL_dom"/>
</dbReference>
<feature type="modified residue" description="4-aspartylphosphate" evidence="3">
    <location>
        <position position="631"/>
    </location>
</feature>
<reference evidence="8" key="1">
    <citation type="submission" date="2020-08" db="EMBL/GenBank/DDBJ databases">
        <title>Genome public.</title>
        <authorList>
            <person name="Liu C."/>
            <person name="Sun Q."/>
        </authorList>
    </citation>
    <scope>NUCLEOTIDE SEQUENCE</scope>
    <source>
        <strain evidence="8">NSJ-53</strain>
    </source>
</reference>
<dbReference type="Gene3D" id="3.30.70.270">
    <property type="match status" value="2"/>
</dbReference>
<dbReference type="SMART" id="SM00448">
    <property type="entry name" value="REC"/>
    <property type="match status" value="2"/>
</dbReference>
<dbReference type="CDD" id="cd01948">
    <property type="entry name" value="EAL"/>
    <property type="match status" value="1"/>
</dbReference>
<evidence type="ECO:0000256" key="1">
    <source>
        <dbReference type="ARBA" id="ARBA00018672"/>
    </source>
</evidence>
<dbReference type="Pfam" id="PF00072">
    <property type="entry name" value="Response_reg"/>
    <property type="match status" value="2"/>
</dbReference>
<evidence type="ECO:0000256" key="3">
    <source>
        <dbReference type="PROSITE-ProRule" id="PRU00169"/>
    </source>
</evidence>
<gene>
    <name evidence="8" type="ORF">H8696_00450</name>
</gene>
<dbReference type="InterPro" id="IPR000160">
    <property type="entry name" value="GGDEF_dom"/>
</dbReference>
<comment type="function">
    <text evidence="2">May play the central regulatory role in sporulation. It may be an element of the effector pathway responsible for the activation of sporulation genes in response to nutritional stress. Spo0A may act in concert with spo0H (a sigma factor) to control the expression of some genes that are critical to the sporulation process.</text>
</comment>
<evidence type="ECO:0000259" key="5">
    <source>
        <dbReference type="PROSITE" id="PS50112"/>
    </source>
</evidence>
<sequence>MLQLKKLLIVDDNHVNRQVLCKILSDTYEVLEAENGREAMAILHRSYESISAVLLDIVMPVMNGYEVLEEIRGDAFLSKIPIIVTTGSDDYSAEIKALSLGAHDFLLKPYKPAVILHRLANTIKLRETAALVNAIEKDELTGVYSKEFFYKKAEKILLENENLQYDIVCMDIERFKLVNDLFGMQEGDELLRHIANLIKHYVGNHGICGRVGADKFACLLPHREHYEDNLFNDAIEAINEFPIGISINVCYGIYCIDDVTIPISVMCDRALIACSSIKGKYDIHHAYYSDKLRQSLLSEQVILDSIKTALLENQFEIYYQPKYDLSNETIAGAEALVRWNHPVKGFISPTDFIPLFERNGFITDLDIYVWETVCRQLHHWLDNGQPMIPISVNVSRVDIYNPELTRILTGLIKKYNLKAEYLHIEITETAYTENPDQIISTVLELRKLGFIIEMDDFGTGYSSLNMLSELPIHVLKLDMRFIQSENAKRNRKNILSFIISLAKWLDLQVVAEGVETEKQAQMLKSMDCNYAQGYYFAKPMPHEEFENHIKQHNSEIIDEKDPSKDSNKDKVMIQKSKSDRIMVIVDDSTINRTILSKIFHELYTIVEAENGQDAYLYLEENFSIIDIVLLDLVMPVMDGFQMLGKMKNCEQLRNMPVIITTQTGEYSEARALAMGAADFIPKPYNREVALHRVSNVMAQSKLRAIERERELAHKVEEMRYKAEHDSLTGLYNRAAMETSINNFFANHEKAEGALLMLDIDCFKSVNDTLGHDKGDDLLVDISNILLSSFRKEDVVARLGGDEFAVFVPFRLPPADLQKRAKKLCEKLKIQLDGIKVSATIGIANAPLHGSDYQTLYKNADAALLAAKRLGKDQYKIYDMQMEMPSPSLYRNMDWLLDETSDAIVICDMKSYEILYLNSVAAKIAGKDKSLCVGQTCYKTLWKRERPCEHCISCGKLSQAYIEQEVEDDATKHHYIIRDKLMEWGNKYARIQYIQDDTARNQFKNELVQANERFSGMLSSLQAGLVKCQLNDQWTVLEANEQFYEIIGYSKEEFEARFDNSLAAVVEPSCLEENRIQLQQQLKIGEKVVMDSCFINRLGNPVHVTDQTVVVTEPDGKSYFYCTYIRKADVQIPQKGDAAI</sequence>
<dbReference type="InterPro" id="IPR000014">
    <property type="entry name" value="PAS"/>
</dbReference>
<keyword evidence="9" id="KW-1185">Reference proteome</keyword>
<dbReference type="PANTHER" id="PTHR44757:SF2">
    <property type="entry name" value="BIOFILM ARCHITECTURE MAINTENANCE PROTEIN MBAA"/>
    <property type="match status" value="1"/>
</dbReference>
<dbReference type="EMBL" id="JACRSR010000001">
    <property type="protein sequence ID" value="MBC8530316.1"/>
    <property type="molecule type" value="Genomic_DNA"/>
</dbReference>
<dbReference type="CDD" id="cd01949">
    <property type="entry name" value="GGDEF"/>
    <property type="match status" value="2"/>
</dbReference>
<proteinExistence type="predicted"/>
<feature type="domain" description="EAL" evidence="6">
    <location>
        <begin position="299"/>
        <end position="553"/>
    </location>
</feature>
<dbReference type="SMART" id="SM00052">
    <property type="entry name" value="EAL"/>
    <property type="match status" value="1"/>
</dbReference>
<dbReference type="Gene3D" id="3.20.20.450">
    <property type="entry name" value="EAL domain"/>
    <property type="match status" value="1"/>
</dbReference>
<dbReference type="InterPro" id="IPR011006">
    <property type="entry name" value="CheY-like_superfamily"/>
</dbReference>
<accession>A0A926HPL7</accession>
<dbReference type="InterPro" id="IPR035965">
    <property type="entry name" value="PAS-like_dom_sf"/>
</dbReference>
<dbReference type="InterPro" id="IPR013655">
    <property type="entry name" value="PAS_fold_3"/>
</dbReference>
<dbReference type="PROSITE" id="PS50883">
    <property type="entry name" value="EAL"/>
    <property type="match status" value="1"/>
</dbReference>
<dbReference type="SUPFAM" id="SSF141868">
    <property type="entry name" value="EAL domain-like"/>
    <property type="match status" value="1"/>
</dbReference>
<dbReference type="PANTHER" id="PTHR44757">
    <property type="entry name" value="DIGUANYLATE CYCLASE DGCP"/>
    <property type="match status" value="1"/>
</dbReference>